<evidence type="ECO:0000259" key="3">
    <source>
        <dbReference type="PROSITE" id="PS50110"/>
    </source>
</evidence>
<dbReference type="InterPro" id="IPR050595">
    <property type="entry name" value="Bact_response_regulator"/>
</dbReference>
<protein>
    <submittedName>
        <fullName evidence="4">Response regulator</fullName>
    </submittedName>
</protein>
<evidence type="ECO:0000256" key="1">
    <source>
        <dbReference type="ARBA" id="ARBA00022553"/>
    </source>
</evidence>
<evidence type="ECO:0000313" key="4">
    <source>
        <dbReference type="EMBL" id="TET08035.1"/>
    </source>
</evidence>
<reference evidence="4 5" key="1">
    <citation type="submission" date="2019-03" db="EMBL/GenBank/DDBJ databases">
        <title>Metabolic potential of uncultured bacteria and archaea associated with petroleum seepage in deep-sea sediments.</title>
        <authorList>
            <person name="Dong X."/>
            <person name="Hubert C."/>
        </authorList>
    </citation>
    <scope>NUCLEOTIDE SEQUENCE [LARGE SCALE GENOMIC DNA]</scope>
    <source>
        <strain evidence="4">E44_bin7</strain>
    </source>
</reference>
<feature type="domain" description="Response regulatory" evidence="3">
    <location>
        <begin position="3"/>
        <end position="114"/>
    </location>
</feature>
<dbReference type="AlphaFoldDB" id="A0A523RQK7"/>
<accession>A0A523RQK7</accession>
<dbReference type="Gene3D" id="3.40.50.2300">
    <property type="match status" value="1"/>
</dbReference>
<dbReference type="PANTHER" id="PTHR44591">
    <property type="entry name" value="STRESS RESPONSE REGULATOR PROTEIN 1"/>
    <property type="match status" value="1"/>
</dbReference>
<feature type="modified residue" description="4-aspartylphosphate" evidence="2">
    <location>
        <position position="52"/>
    </location>
</feature>
<dbReference type="Pfam" id="PF00072">
    <property type="entry name" value="Response_reg"/>
    <property type="match status" value="1"/>
</dbReference>
<dbReference type="SUPFAM" id="SSF52172">
    <property type="entry name" value="CheY-like"/>
    <property type="match status" value="1"/>
</dbReference>
<dbReference type="PANTHER" id="PTHR44591:SF3">
    <property type="entry name" value="RESPONSE REGULATORY DOMAIN-CONTAINING PROTEIN"/>
    <property type="match status" value="1"/>
</dbReference>
<dbReference type="SMART" id="SM00448">
    <property type="entry name" value="REC"/>
    <property type="match status" value="1"/>
</dbReference>
<comment type="caution">
    <text evidence="4">The sequence shown here is derived from an EMBL/GenBank/DDBJ whole genome shotgun (WGS) entry which is preliminary data.</text>
</comment>
<dbReference type="InterPro" id="IPR011006">
    <property type="entry name" value="CheY-like_superfamily"/>
</dbReference>
<sequence length="114" mass="12658">MTKVLIVDDDTTGVETLSNVLEIKGYRVDAAYGGMEALEKIGRTNFDFVLLDLKLPDINGVETFRKIKKVKDGLKVVIMTAYSLPHLIQEARKEGALAILTKPLNIDELLSLLK</sequence>
<dbReference type="CDD" id="cd00156">
    <property type="entry name" value="REC"/>
    <property type="match status" value="1"/>
</dbReference>
<dbReference type="GO" id="GO:0000160">
    <property type="term" value="P:phosphorelay signal transduction system"/>
    <property type="evidence" value="ECO:0007669"/>
    <property type="project" value="InterPro"/>
</dbReference>
<dbReference type="InterPro" id="IPR001789">
    <property type="entry name" value="Sig_transdc_resp-reg_receiver"/>
</dbReference>
<name>A0A523RQK7_UNCAE</name>
<proteinExistence type="predicted"/>
<dbReference type="PROSITE" id="PS50110">
    <property type="entry name" value="RESPONSE_REGULATORY"/>
    <property type="match status" value="1"/>
</dbReference>
<organism evidence="4 5">
    <name type="scientific">Aerophobetes bacterium</name>
    <dbReference type="NCBI Taxonomy" id="2030807"/>
    <lineage>
        <taxon>Bacteria</taxon>
        <taxon>Candidatus Aerophobota</taxon>
    </lineage>
</organism>
<evidence type="ECO:0000256" key="2">
    <source>
        <dbReference type="PROSITE-ProRule" id="PRU00169"/>
    </source>
</evidence>
<evidence type="ECO:0000313" key="5">
    <source>
        <dbReference type="Proteomes" id="UP000316360"/>
    </source>
</evidence>
<dbReference type="Proteomes" id="UP000316360">
    <property type="component" value="Unassembled WGS sequence"/>
</dbReference>
<keyword evidence="1 2" id="KW-0597">Phosphoprotein</keyword>
<gene>
    <name evidence="4" type="ORF">E3J84_06670</name>
</gene>
<dbReference type="EMBL" id="SOKJ01000384">
    <property type="protein sequence ID" value="TET08035.1"/>
    <property type="molecule type" value="Genomic_DNA"/>
</dbReference>